<protein>
    <recommendedName>
        <fullName evidence="4">DUF4190 domain-containing protein</fullName>
    </recommendedName>
</protein>
<evidence type="ECO:0008006" key="4">
    <source>
        <dbReference type="Google" id="ProtNLM"/>
    </source>
</evidence>
<keyword evidence="3" id="KW-1185">Reference proteome</keyword>
<proteinExistence type="predicted"/>
<evidence type="ECO:0000313" key="2">
    <source>
        <dbReference type="EMBL" id="ATG52138.1"/>
    </source>
</evidence>
<evidence type="ECO:0000256" key="1">
    <source>
        <dbReference type="SAM" id="Phobius"/>
    </source>
</evidence>
<keyword evidence="1" id="KW-0812">Transmembrane</keyword>
<dbReference type="EMBL" id="CP023563">
    <property type="protein sequence ID" value="ATG52138.1"/>
    <property type="molecule type" value="Genomic_DNA"/>
</dbReference>
<evidence type="ECO:0000313" key="3">
    <source>
        <dbReference type="Proteomes" id="UP000218165"/>
    </source>
</evidence>
<dbReference type="OrthoDB" id="4793971at2"/>
<feature type="transmembrane region" description="Helical" evidence="1">
    <location>
        <begin position="20"/>
        <end position="43"/>
    </location>
</feature>
<reference evidence="3" key="1">
    <citation type="submission" date="2017-09" db="EMBL/GenBank/DDBJ databases">
        <title>Brachybacterium sp. VM2412.</title>
        <authorList>
            <person name="Tak E.J."/>
            <person name="Bae J.-W."/>
        </authorList>
    </citation>
    <scope>NUCLEOTIDE SEQUENCE [LARGE SCALE GENOMIC DNA]</scope>
    <source>
        <strain evidence="3">VM2412</strain>
    </source>
</reference>
<dbReference type="KEGG" id="brz:CFK38_11850"/>
<accession>A0A291GPL3</accession>
<keyword evidence="1" id="KW-0472">Membrane</keyword>
<dbReference type="AlphaFoldDB" id="A0A291GPL3"/>
<feature type="transmembrane region" description="Helical" evidence="1">
    <location>
        <begin position="63"/>
        <end position="93"/>
    </location>
</feature>
<keyword evidence="1" id="KW-1133">Transmembrane helix</keyword>
<sequence length="96" mass="9985">MTSQPAGPLPDRSSLQTSAIILIVVGLLCGGMIPAIFGIIALVQMDSDPTTAQKMNKVGWIIFWVMLALMVLIAVGALLVNLLVIGVVSLPVIMGG</sequence>
<gene>
    <name evidence="2" type="ORF">CFK38_11850</name>
</gene>
<dbReference type="Proteomes" id="UP000218165">
    <property type="component" value="Chromosome"/>
</dbReference>
<name>A0A291GPL3_9MICO</name>
<organism evidence="2 3">
    <name type="scientific">Brachybacterium vulturis</name>
    <dbReference type="NCBI Taxonomy" id="2017484"/>
    <lineage>
        <taxon>Bacteria</taxon>
        <taxon>Bacillati</taxon>
        <taxon>Actinomycetota</taxon>
        <taxon>Actinomycetes</taxon>
        <taxon>Micrococcales</taxon>
        <taxon>Dermabacteraceae</taxon>
        <taxon>Brachybacterium</taxon>
    </lineage>
</organism>
<dbReference type="RefSeq" id="WP_096803254.1">
    <property type="nucleotide sequence ID" value="NZ_CP023563.1"/>
</dbReference>